<evidence type="ECO:0000256" key="1">
    <source>
        <dbReference type="SAM" id="MobiDB-lite"/>
    </source>
</evidence>
<reference evidence="3 4" key="1">
    <citation type="submission" date="2024-09" db="EMBL/GenBank/DDBJ databases">
        <title>Chromosome-scale assembly of Riccia sorocarpa.</title>
        <authorList>
            <person name="Paukszto L."/>
        </authorList>
    </citation>
    <scope>NUCLEOTIDE SEQUENCE [LARGE SCALE GENOMIC DNA]</scope>
    <source>
        <strain evidence="3">LP-2024</strain>
        <tissue evidence="3">Aerial parts of the thallus</tissue>
    </source>
</reference>
<feature type="transmembrane region" description="Helical" evidence="2">
    <location>
        <begin position="54"/>
        <end position="73"/>
    </location>
</feature>
<keyword evidence="2" id="KW-1133">Transmembrane helix</keyword>
<dbReference type="Proteomes" id="UP001633002">
    <property type="component" value="Unassembled WGS sequence"/>
</dbReference>
<comment type="caution">
    <text evidence="3">The sequence shown here is derived from an EMBL/GenBank/DDBJ whole genome shotgun (WGS) entry which is preliminary data.</text>
</comment>
<dbReference type="EMBL" id="JBJQOH010000003">
    <property type="protein sequence ID" value="KAL3692624.1"/>
    <property type="molecule type" value="Genomic_DNA"/>
</dbReference>
<keyword evidence="2" id="KW-0472">Membrane</keyword>
<evidence type="ECO:0000256" key="2">
    <source>
        <dbReference type="SAM" id="Phobius"/>
    </source>
</evidence>
<keyword evidence="2" id="KW-0812">Transmembrane</keyword>
<feature type="region of interest" description="Disordered" evidence="1">
    <location>
        <begin position="1"/>
        <end position="46"/>
    </location>
</feature>
<accession>A0ABD3HQK7</accession>
<gene>
    <name evidence="3" type="ORF">R1sor_006275</name>
</gene>
<evidence type="ECO:0000313" key="3">
    <source>
        <dbReference type="EMBL" id="KAL3692624.1"/>
    </source>
</evidence>
<keyword evidence="4" id="KW-1185">Reference proteome</keyword>
<proteinExistence type="predicted"/>
<dbReference type="AlphaFoldDB" id="A0ABD3HQK7"/>
<name>A0ABD3HQK7_9MARC</name>
<organism evidence="3 4">
    <name type="scientific">Riccia sorocarpa</name>
    <dbReference type="NCBI Taxonomy" id="122646"/>
    <lineage>
        <taxon>Eukaryota</taxon>
        <taxon>Viridiplantae</taxon>
        <taxon>Streptophyta</taxon>
        <taxon>Embryophyta</taxon>
        <taxon>Marchantiophyta</taxon>
        <taxon>Marchantiopsida</taxon>
        <taxon>Marchantiidae</taxon>
        <taxon>Marchantiales</taxon>
        <taxon>Ricciaceae</taxon>
        <taxon>Riccia</taxon>
    </lineage>
</organism>
<evidence type="ECO:0000313" key="4">
    <source>
        <dbReference type="Proteomes" id="UP001633002"/>
    </source>
</evidence>
<protein>
    <submittedName>
        <fullName evidence="3">Uncharacterized protein</fullName>
    </submittedName>
</protein>
<sequence>MGSEGWKTNADTTKMSPEEVSKLNLHSSKRPPGQNPGGVLHQQGGGGLSRAGSYPVALAGVMVLAGVATWAYYRSTHPAPLGQAGQHSPTLQEAAEKTKTRYILPYRYVTSLNGEERNEIILVKLVLSSEESDDVASLVLLRTVYPSLASVAVFIGNHVLPLEITKHYAKLKCNPDGCEALCETEVQPGWLKHWTS</sequence>